<dbReference type="PANTHER" id="PTHR43022:SF1">
    <property type="entry name" value="PROTEIN SMF"/>
    <property type="match status" value="1"/>
</dbReference>
<dbReference type="SUPFAM" id="SSF102405">
    <property type="entry name" value="MCP/YpsA-like"/>
    <property type="match status" value="1"/>
</dbReference>
<protein>
    <submittedName>
        <fullName evidence="4">DNA-processing protein DprA</fullName>
    </submittedName>
</protein>
<proteinExistence type="inferred from homology"/>
<feature type="domain" description="DprA winged helix" evidence="3">
    <location>
        <begin position="313"/>
        <end position="364"/>
    </location>
</feature>
<accession>A0ABW5JC19</accession>
<evidence type="ECO:0000256" key="1">
    <source>
        <dbReference type="ARBA" id="ARBA00006525"/>
    </source>
</evidence>
<dbReference type="RefSeq" id="WP_340237820.1">
    <property type="nucleotide sequence ID" value="NZ_JBBEWC010000008.1"/>
</dbReference>
<sequence length="370" mass="40636">MEKQYQLALTLVEGVGSIMFRQLISNMGSAENVFKAKTDKLLKTPGVGKQIIEGLKDKNLLTRAENILQESDKQQVKLYFSIDKDYPSRLKSLYDAPAILYFKGKGDLSALRTIGIVGTRQATEYGKKITEEIIEQLKPYGISVISGLAYGIDIAAHKAALDNEVPTIGVMASGIDIIYPAAHQKYAEQMLELGGIVSESPFGMKPIRNLFIARNRIIAGLSDVNIVVESADKGGALVTADFANNYHHEVFAVPGSLANKYSAGCHKLIKENKANIFTEVNDIVEAMNWGTDGKGIEGKTKPKETDIDLTQFTQEEGQVIAYLRTHGETQIDNLSWQTQIPINRLASLLLNLEFQGIVKAMAGKKFGLKL</sequence>
<dbReference type="Pfam" id="PF17782">
    <property type="entry name" value="WHD_DprA"/>
    <property type="match status" value="1"/>
</dbReference>
<name>A0ABW5JC19_9BACT</name>
<dbReference type="InterPro" id="IPR057666">
    <property type="entry name" value="DrpA_SLOG"/>
</dbReference>
<evidence type="ECO:0000313" key="5">
    <source>
        <dbReference type="Proteomes" id="UP001597510"/>
    </source>
</evidence>
<feature type="domain" description="Smf/DprA SLOG" evidence="2">
    <location>
        <begin position="79"/>
        <end position="287"/>
    </location>
</feature>
<comment type="similarity">
    <text evidence="1">Belongs to the DprA/Smf family.</text>
</comment>
<dbReference type="Gene3D" id="3.40.50.450">
    <property type="match status" value="1"/>
</dbReference>
<dbReference type="PANTHER" id="PTHR43022">
    <property type="entry name" value="PROTEIN SMF"/>
    <property type="match status" value="1"/>
</dbReference>
<dbReference type="InterPro" id="IPR041614">
    <property type="entry name" value="DprA_WH"/>
</dbReference>
<dbReference type="Gene3D" id="1.10.10.10">
    <property type="entry name" value="Winged helix-like DNA-binding domain superfamily/Winged helix DNA-binding domain"/>
    <property type="match status" value="1"/>
</dbReference>
<dbReference type="Pfam" id="PF02481">
    <property type="entry name" value="DNA_processg_A"/>
    <property type="match status" value="1"/>
</dbReference>
<evidence type="ECO:0000313" key="4">
    <source>
        <dbReference type="EMBL" id="MFD2522739.1"/>
    </source>
</evidence>
<dbReference type="Proteomes" id="UP001597510">
    <property type="component" value="Unassembled WGS sequence"/>
</dbReference>
<evidence type="ECO:0000259" key="2">
    <source>
        <dbReference type="Pfam" id="PF02481"/>
    </source>
</evidence>
<evidence type="ECO:0000259" key="3">
    <source>
        <dbReference type="Pfam" id="PF17782"/>
    </source>
</evidence>
<gene>
    <name evidence="4" type="primary">dprA</name>
    <name evidence="4" type="ORF">ACFSR2_17705</name>
</gene>
<comment type="caution">
    <text evidence="4">The sequence shown here is derived from an EMBL/GenBank/DDBJ whole genome shotgun (WGS) entry which is preliminary data.</text>
</comment>
<dbReference type="InterPro" id="IPR036388">
    <property type="entry name" value="WH-like_DNA-bd_sf"/>
</dbReference>
<reference evidence="5" key="1">
    <citation type="journal article" date="2019" name="Int. J. Syst. Evol. Microbiol.">
        <title>The Global Catalogue of Microorganisms (GCM) 10K type strain sequencing project: providing services to taxonomists for standard genome sequencing and annotation.</title>
        <authorList>
            <consortium name="The Broad Institute Genomics Platform"/>
            <consortium name="The Broad Institute Genome Sequencing Center for Infectious Disease"/>
            <person name="Wu L."/>
            <person name="Ma J."/>
        </authorList>
    </citation>
    <scope>NUCLEOTIDE SEQUENCE [LARGE SCALE GENOMIC DNA]</scope>
    <source>
        <strain evidence="5">KCTC 52344</strain>
    </source>
</reference>
<dbReference type="EMBL" id="JBHULC010000021">
    <property type="protein sequence ID" value="MFD2522739.1"/>
    <property type="molecule type" value="Genomic_DNA"/>
</dbReference>
<dbReference type="InterPro" id="IPR010994">
    <property type="entry name" value="RuvA_2-like"/>
</dbReference>
<organism evidence="4 5">
    <name type="scientific">Emticicia soli</name>
    <dbReference type="NCBI Taxonomy" id="2027878"/>
    <lineage>
        <taxon>Bacteria</taxon>
        <taxon>Pseudomonadati</taxon>
        <taxon>Bacteroidota</taxon>
        <taxon>Cytophagia</taxon>
        <taxon>Cytophagales</taxon>
        <taxon>Leadbetterellaceae</taxon>
        <taxon>Emticicia</taxon>
    </lineage>
</organism>
<keyword evidence="5" id="KW-1185">Reference proteome</keyword>
<dbReference type="SUPFAM" id="SSF47781">
    <property type="entry name" value="RuvA domain 2-like"/>
    <property type="match status" value="1"/>
</dbReference>
<dbReference type="InterPro" id="IPR003488">
    <property type="entry name" value="DprA"/>
</dbReference>
<dbReference type="NCBIfam" id="TIGR00732">
    <property type="entry name" value="dprA"/>
    <property type="match status" value="1"/>
</dbReference>